<evidence type="ECO:0000256" key="1">
    <source>
        <dbReference type="SAM" id="MobiDB-lite"/>
    </source>
</evidence>
<dbReference type="AlphaFoldDB" id="A0A6M3MBI7"/>
<gene>
    <name evidence="2" type="ORF">MM171B01423_0003</name>
</gene>
<feature type="compositionally biased region" description="Basic and acidic residues" evidence="1">
    <location>
        <begin position="142"/>
        <end position="154"/>
    </location>
</feature>
<reference evidence="2" key="1">
    <citation type="submission" date="2020-03" db="EMBL/GenBank/DDBJ databases">
        <title>The deep terrestrial virosphere.</title>
        <authorList>
            <person name="Holmfeldt K."/>
            <person name="Nilsson E."/>
            <person name="Simone D."/>
            <person name="Lopez-Fernandez M."/>
            <person name="Wu X."/>
            <person name="de Brujin I."/>
            <person name="Lundin D."/>
            <person name="Andersson A."/>
            <person name="Bertilsson S."/>
            <person name="Dopson M."/>
        </authorList>
    </citation>
    <scope>NUCLEOTIDE SEQUENCE</scope>
    <source>
        <strain evidence="2">MM171B01423</strain>
    </source>
</reference>
<protein>
    <submittedName>
        <fullName evidence="2">Uncharacterized protein</fullName>
    </submittedName>
</protein>
<accession>A0A6M3MBI7</accession>
<sequence>MREVVYKPLPKPRSGESTSAYISRCISFVNDEGTTGAQAVAMCYSQARAAGRNVPKKKAEIQAFLFDAGVEFGDDVLKLIEEEDVPEEVMPQQPPSLVAEMIDIEDMAEAPLDRPLPSAVTGSYPELDESEPLPVHLRSREHRPDEFEEELKRP</sequence>
<feature type="region of interest" description="Disordered" evidence="1">
    <location>
        <begin position="105"/>
        <end position="154"/>
    </location>
</feature>
<evidence type="ECO:0000313" key="2">
    <source>
        <dbReference type="EMBL" id="QJB02172.1"/>
    </source>
</evidence>
<name>A0A6M3MBI7_9ZZZZ</name>
<proteinExistence type="predicted"/>
<organism evidence="2">
    <name type="scientific">viral metagenome</name>
    <dbReference type="NCBI Taxonomy" id="1070528"/>
    <lineage>
        <taxon>unclassified sequences</taxon>
        <taxon>metagenomes</taxon>
        <taxon>organismal metagenomes</taxon>
    </lineage>
</organism>
<dbReference type="EMBL" id="MT143764">
    <property type="protein sequence ID" value="QJB02172.1"/>
    <property type="molecule type" value="Genomic_DNA"/>
</dbReference>